<proteinExistence type="inferred from homology"/>
<keyword evidence="2" id="KW-0732">Signal</keyword>
<gene>
    <name evidence="3" type="ORF">SEVIR_5G253500v2</name>
</gene>
<accession>A0A4U6UHP8</accession>
<reference evidence="3" key="1">
    <citation type="submission" date="2019-03" db="EMBL/GenBank/DDBJ databases">
        <title>WGS assembly of Setaria viridis.</title>
        <authorList>
            <person name="Huang P."/>
            <person name="Jenkins J."/>
            <person name="Grimwood J."/>
            <person name="Barry K."/>
            <person name="Healey A."/>
            <person name="Mamidi S."/>
            <person name="Sreedasyam A."/>
            <person name="Shu S."/>
            <person name="Feldman M."/>
            <person name="Wu J."/>
            <person name="Yu Y."/>
            <person name="Chen C."/>
            <person name="Johnson J."/>
            <person name="Rokhsar D."/>
            <person name="Baxter I."/>
            <person name="Schmutz J."/>
            <person name="Brutnell T."/>
            <person name="Kellogg E."/>
        </authorList>
    </citation>
    <scope>NUCLEOTIDE SEQUENCE [LARGE SCALE GENOMIC DNA]</scope>
</reference>
<dbReference type="EMBL" id="CM016556">
    <property type="protein sequence ID" value="TKW15690.1"/>
    <property type="molecule type" value="Genomic_DNA"/>
</dbReference>
<dbReference type="PANTHER" id="PTHR22835:SF241">
    <property type="entry name" value="OS01G0650900 PROTEIN"/>
    <property type="match status" value="1"/>
</dbReference>
<dbReference type="Gramene" id="TKW15690">
    <property type="protein sequence ID" value="TKW15690"/>
    <property type="gene ID" value="SEVIR_5G253500v2"/>
</dbReference>
<feature type="chain" id="PRO_5021027559" evidence="2">
    <location>
        <begin position="22"/>
        <end position="186"/>
    </location>
</feature>
<evidence type="ECO:0000313" key="4">
    <source>
        <dbReference type="Proteomes" id="UP000298652"/>
    </source>
</evidence>
<evidence type="ECO:0000256" key="2">
    <source>
        <dbReference type="SAM" id="SignalP"/>
    </source>
</evidence>
<comment type="similarity">
    <text evidence="1">Belongs to the 'GDSL' lipolytic enzyme family.</text>
</comment>
<organism evidence="3 4">
    <name type="scientific">Setaria viridis</name>
    <name type="common">Green bristlegrass</name>
    <name type="synonym">Setaria italica subsp. viridis</name>
    <dbReference type="NCBI Taxonomy" id="4556"/>
    <lineage>
        <taxon>Eukaryota</taxon>
        <taxon>Viridiplantae</taxon>
        <taxon>Streptophyta</taxon>
        <taxon>Embryophyta</taxon>
        <taxon>Tracheophyta</taxon>
        <taxon>Spermatophyta</taxon>
        <taxon>Magnoliopsida</taxon>
        <taxon>Liliopsida</taxon>
        <taxon>Poales</taxon>
        <taxon>Poaceae</taxon>
        <taxon>PACMAD clade</taxon>
        <taxon>Panicoideae</taxon>
        <taxon>Panicodae</taxon>
        <taxon>Paniceae</taxon>
        <taxon>Cenchrinae</taxon>
        <taxon>Setaria</taxon>
    </lineage>
</organism>
<name>A0A4U6UHP8_SETVI</name>
<dbReference type="InterPro" id="IPR036514">
    <property type="entry name" value="SGNH_hydro_sf"/>
</dbReference>
<dbReference type="Gene3D" id="3.40.50.1110">
    <property type="entry name" value="SGNH hydrolase"/>
    <property type="match status" value="1"/>
</dbReference>
<evidence type="ECO:0000313" key="3">
    <source>
        <dbReference type="EMBL" id="TKW15690.1"/>
    </source>
</evidence>
<protein>
    <submittedName>
        <fullName evidence="3">Uncharacterized protein</fullName>
    </submittedName>
</protein>
<dbReference type="AlphaFoldDB" id="A0A4U6UHP8"/>
<dbReference type="Proteomes" id="UP000298652">
    <property type="component" value="Chromosome 5"/>
</dbReference>
<sequence length="186" mass="20239">MGSSILLISIVLLLNSPVGFCGCFKRIFSFGDSIINTSNFVRMELPYGMTYFNRPTSRVSDGRVIIDFYGENPHKGRSRTIQHGAEIALDLLGYTLLVSELPILLLELLRGILLGPFELGLQVLGFEAILLGMVDGVRPLVGKILLVVGNVVRHGHLGEVQSGGVDLLMGIDVSVVACCLSINWRL</sequence>
<evidence type="ECO:0000256" key="1">
    <source>
        <dbReference type="ARBA" id="ARBA00008668"/>
    </source>
</evidence>
<keyword evidence="4" id="KW-1185">Reference proteome</keyword>
<feature type="signal peptide" evidence="2">
    <location>
        <begin position="1"/>
        <end position="21"/>
    </location>
</feature>
<dbReference type="PANTHER" id="PTHR22835">
    <property type="entry name" value="ZINC FINGER FYVE DOMAIN CONTAINING PROTEIN"/>
    <property type="match status" value="1"/>
</dbReference>